<reference evidence="2" key="1">
    <citation type="submission" date="2020-04" db="EMBL/GenBank/DDBJ databases">
        <authorList>
            <person name="Chiriac C."/>
            <person name="Salcher M."/>
            <person name="Ghai R."/>
            <person name="Kavagutti S V."/>
        </authorList>
    </citation>
    <scope>NUCLEOTIDE SEQUENCE</scope>
</reference>
<dbReference type="GO" id="GO:0009298">
    <property type="term" value="P:GDP-mannose biosynthetic process"/>
    <property type="evidence" value="ECO:0007669"/>
    <property type="project" value="TreeGrafter"/>
</dbReference>
<dbReference type="GO" id="GO:0005976">
    <property type="term" value="P:polysaccharide metabolic process"/>
    <property type="evidence" value="ECO:0007669"/>
    <property type="project" value="InterPro"/>
</dbReference>
<evidence type="ECO:0000313" key="2">
    <source>
        <dbReference type="EMBL" id="CAB4142488.1"/>
    </source>
</evidence>
<dbReference type="GO" id="GO:0016853">
    <property type="term" value="F:isomerase activity"/>
    <property type="evidence" value="ECO:0007669"/>
    <property type="project" value="UniProtKB-KW"/>
</dbReference>
<dbReference type="Gene3D" id="2.60.120.10">
    <property type="entry name" value="Jelly Rolls"/>
    <property type="match status" value="1"/>
</dbReference>
<organism evidence="2">
    <name type="scientific">uncultured Caudovirales phage</name>
    <dbReference type="NCBI Taxonomy" id="2100421"/>
    <lineage>
        <taxon>Viruses</taxon>
        <taxon>Duplodnaviria</taxon>
        <taxon>Heunggongvirae</taxon>
        <taxon>Uroviricota</taxon>
        <taxon>Caudoviricetes</taxon>
        <taxon>Peduoviridae</taxon>
        <taxon>Maltschvirus</taxon>
        <taxon>Maltschvirus maltsch</taxon>
    </lineage>
</organism>
<protein>
    <submittedName>
        <fullName evidence="2">(ManC) Mannose-6-phosphate isomerase</fullName>
    </submittedName>
</protein>
<dbReference type="InterPro" id="IPR051161">
    <property type="entry name" value="Mannose-6P_isomerase_type2"/>
</dbReference>
<sequence length="114" mass="13036">MNYIETRPWGTFEILLDAPNVKVKRIIVNPASQLSYQYHTKRREQWVIVEGTATVVIEGDPHTLNAGQSIHIPVEAKHRVINNSDTPLTFIEVQTGDYFGEDDIIRLEDAYGRN</sequence>
<evidence type="ECO:0000259" key="1">
    <source>
        <dbReference type="Pfam" id="PF01050"/>
    </source>
</evidence>
<dbReference type="InterPro" id="IPR001538">
    <property type="entry name" value="Man6P_isomerase-2_C"/>
</dbReference>
<dbReference type="InterPro" id="IPR011051">
    <property type="entry name" value="RmlC_Cupin_sf"/>
</dbReference>
<dbReference type="Pfam" id="PF01050">
    <property type="entry name" value="MannoseP_isomer"/>
    <property type="match status" value="1"/>
</dbReference>
<proteinExistence type="predicted"/>
<dbReference type="PANTHER" id="PTHR46390:SF1">
    <property type="entry name" value="MANNOSE-1-PHOSPHATE GUANYLYLTRANSFERASE"/>
    <property type="match status" value="1"/>
</dbReference>
<gene>
    <name evidence="2" type="ORF">UFOVP449_52</name>
</gene>
<name>A0A6J5M6Z7_9CAUD</name>
<feature type="domain" description="Mannose-6-phosphate isomerase type II C-terminal" evidence="1">
    <location>
        <begin position="7"/>
        <end position="109"/>
    </location>
</feature>
<keyword evidence="2" id="KW-0413">Isomerase</keyword>
<dbReference type="InterPro" id="IPR014710">
    <property type="entry name" value="RmlC-like_jellyroll"/>
</dbReference>
<dbReference type="PANTHER" id="PTHR46390">
    <property type="entry name" value="MANNOSE-1-PHOSPHATE GUANYLYLTRANSFERASE"/>
    <property type="match status" value="1"/>
</dbReference>
<accession>A0A6J5M6Z7</accession>
<dbReference type="CDD" id="cd02213">
    <property type="entry name" value="cupin_PMI_typeII_C"/>
    <property type="match status" value="1"/>
</dbReference>
<dbReference type="GO" id="GO:0004475">
    <property type="term" value="F:mannose-1-phosphate guanylyltransferase (GTP) activity"/>
    <property type="evidence" value="ECO:0007669"/>
    <property type="project" value="TreeGrafter"/>
</dbReference>
<dbReference type="SUPFAM" id="SSF51182">
    <property type="entry name" value="RmlC-like cupins"/>
    <property type="match status" value="1"/>
</dbReference>
<dbReference type="EMBL" id="LR796420">
    <property type="protein sequence ID" value="CAB4142488.1"/>
    <property type="molecule type" value="Genomic_DNA"/>
</dbReference>